<keyword evidence="3" id="KW-0812">Transmembrane</keyword>
<dbReference type="GO" id="GO:0140359">
    <property type="term" value="F:ABC-type transporter activity"/>
    <property type="evidence" value="ECO:0007669"/>
    <property type="project" value="InterPro"/>
</dbReference>
<accession>A0A8T1W4D4</accession>
<keyword evidence="4" id="KW-1133">Transmembrane helix</keyword>
<dbReference type="PROSITE" id="PS50893">
    <property type="entry name" value="ABC_TRANSPORTER_2"/>
    <property type="match status" value="1"/>
</dbReference>
<keyword evidence="8" id="KW-1185">Reference proteome</keyword>
<dbReference type="PANTHER" id="PTHR48041">
    <property type="entry name" value="ABC TRANSPORTER G FAMILY MEMBER 28"/>
    <property type="match status" value="1"/>
</dbReference>
<comment type="caution">
    <text evidence="7">The sequence shown here is derived from an EMBL/GenBank/DDBJ whole genome shotgun (WGS) entry which is preliminary data.</text>
</comment>
<dbReference type="InterPro" id="IPR003439">
    <property type="entry name" value="ABC_transporter-like_ATP-bd"/>
</dbReference>
<evidence type="ECO:0000259" key="6">
    <source>
        <dbReference type="PROSITE" id="PS50893"/>
    </source>
</evidence>
<dbReference type="Proteomes" id="UP000694044">
    <property type="component" value="Unassembled WGS sequence"/>
</dbReference>
<dbReference type="PANTHER" id="PTHR48041:SF139">
    <property type="entry name" value="PROTEIN SCARLET"/>
    <property type="match status" value="1"/>
</dbReference>
<evidence type="ECO:0000256" key="1">
    <source>
        <dbReference type="ARBA" id="ARBA00004141"/>
    </source>
</evidence>
<comment type="subcellular location">
    <subcellularLocation>
        <location evidence="1">Membrane</location>
        <topology evidence="1">Multi-pass membrane protein</topology>
    </subcellularLocation>
</comment>
<protein>
    <recommendedName>
        <fullName evidence="6">ABC transporter domain-containing protein</fullName>
    </recommendedName>
</protein>
<dbReference type="InterPro" id="IPR013525">
    <property type="entry name" value="ABC2_TM"/>
</dbReference>
<feature type="domain" description="ABC transporter" evidence="6">
    <location>
        <begin position="39"/>
        <end position="284"/>
    </location>
</feature>
<reference evidence="7" key="1">
    <citation type="submission" date="2021-02" db="EMBL/GenBank/DDBJ databases">
        <authorList>
            <person name="Palmer J.M."/>
        </authorList>
    </citation>
    <scope>NUCLEOTIDE SEQUENCE</scope>
    <source>
        <strain evidence="7">SCRP734</strain>
    </source>
</reference>
<name>A0A8T1W4D4_9STRA</name>
<dbReference type="InterPro" id="IPR003593">
    <property type="entry name" value="AAA+_ATPase"/>
</dbReference>
<keyword evidence="5" id="KW-0472">Membrane</keyword>
<dbReference type="EMBL" id="JAGDFM010000064">
    <property type="protein sequence ID" value="KAG7388235.1"/>
    <property type="molecule type" value="Genomic_DNA"/>
</dbReference>
<gene>
    <name evidence="7" type="ORF">PHYPSEUDO_012893</name>
</gene>
<dbReference type="PROSITE" id="PS00211">
    <property type="entry name" value="ABC_TRANSPORTER_1"/>
    <property type="match status" value="1"/>
</dbReference>
<sequence>MATYTETDADSHFIQVETPKASRAVANKPPLFTLEWSHVTLKVTTKNNETNRKEEKIILDNVSGFAHPGQLLVMMGPSGAGKSSLLDCISGRKDVRDGLEGSVTVNDQPWTKHLKQQTSYVVQDDLFYETITVQEHLMFQAQLRMGNRVSLRACEKRIDEVMEQLGLVKCRNTLIGRASLRGISGGERKRLSFATEILTNPSLLFVDEPTSGLDSFMAEIVMKQLQRIARDGNRTVIATVHQPSSELFVLFDQLYLLSDGACVYDEKRSAAFLFRPRGQHDASELSRPTTIQSTVDDTNEKPKVHGFEDNRLKLLGQLRVVLSRNVLSLFRDKTRFHAEVVQSLVVSILMGLVYLQLDMNQRALQNFTGAFFYFVANEIFAAVEIQLASLPLEIPMVRRE</sequence>
<dbReference type="SMART" id="SM00382">
    <property type="entry name" value="AAA"/>
    <property type="match status" value="1"/>
</dbReference>
<evidence type="ECO:0000256" key="2">
    <source>
        <dbReference type="ARBA" id="ARBA00022448"/>
    </source>
</evidence>
<dbReference type="CDD" id="cd03213">
    <property type="entry name" value="ABCG_EPDR"/>
    <property type="match status" value="1"/>
</dbReference>
<evidence type="ECO:0000256" key="4">
    <source>
        <dbReference type="ARBA" id="ARBA00022989"/>
    </source>
</evidence>
<evidence type="ECO:0000313" key="8">
    <source>
        <dbReference type="Proteomes" id="UP000694044"/>
    </source>
</evidence>
<dbReference type="InterPro" id="IPR050352">
    <property type="entry name" value="ABCG_transporters"/>
</dbReference>
<dbReference type="AlphaFoldDB" id="A0A8T1W4D4"/>
<proteinExistence type="predicted"/>
<dbReference type="InterPro" id="IPR017871">
    <property type="entry name" value="ABC_transporter-like_CS"/>
</dbReference>
<dbReference type="GO" id="GO:0016020">
    <property type="term" value="C:membrane"/>
    <property type="evidence" value="ECO:0007669"/>
    <property type="project" value="UniProtKB-SubCell"/>
</dbReference>
<organism evidence="7 8">
    <name type="scientific">Phytophthora pseudosyringae</name>
    <dbReference type="NCBI Taxonomy" id="221518"/>
    <lineage>
        <taxon>Eukaryota</taxon>
        <taxon>Sar</taxon>
        <taxon>Stramenopiles</taxon>
        <taxon>Oomycota</taxon>
        <taxon>Peronosporomycetes</taxon>
        <taxon>Peronosporales</taxon>
        <taxon>Peronosporaceae</taxon>
        <taxon>Phytophthora</taxon>
    </lineage>
</organism>
<evidence type="ECO:0000256" key="5">
    <source>
        <dbReference type="ARBA" id="ARBA00023136"/>
    </source>
</evidence>
<dbReference type="OrthoDB" id="66620at2759"/>
<dbReference type="GO" id="GO:0005524">
    <property type="term" value="F:ATP binding"/>
    <property type="evidence" value="ECO:0007669"/>
    <property type="project" value="InterPro"/>
</dbReference>
<dbReference type="Pfam" id="PF00005">
    <property type="entry name" value="ABC_tran"/>
    <property type="match status" value="1"/>
</dbReference>
<dbReference type="GO" id="GO:0016887">
    <property type="term" value="F:ATP hydrolysis activity"/>
    <property type="evidence" value="ECO:0007669"/>
    <property type="project" value="InterPro"/>
</dbReference>
<evidence type="ECO:0000256" key="3">
    <source>
        <dbReference type="ARBA" id="ARBA00022692"/>
    </source>
</evidence>
<evidence type="ECO:0000313" key="7">
    <source>
        <dbReference type="EMBL" id="KAG7388235.1"/>
    </source>
</evidence>
<dbReference type="Pfam" id="PF01061">
    <property type="entry name" value="ABC2_membrane"/>
    <property type="match status" value="1"/>
</dbReference>
<keyword evidence="2" id="KW-0813">Transport</keyword>